<keyword evidence="2" id="KW-1185">Reference proteome</keyword>
<reference evidence="2" key="2">
    <citation type="submission" date="2015-01" db="EMBL/GenBank/DDBJ databases">
        <title>Evolutionary Origins and Diversification of the Mycorrhizal Mutualists.</title>
        <authorList>
            <consortium name="DOE Joint Genome Institute"/>
            <consortium name="Mycorrhizal Genomics Consortium"/>
            <person name="Kohler A."/>
            <person name="Kuo A."/>
            <person name="Nagy L.G."/>
            <person name="Floudas D."/>
            <person name="Copeland A."/>
            <person name="Barry K.W."/>
            <person name="Cichocki N."/>
            <person name="Veneault-Fourrey C."/>
            <person name="LaButti K."/>
            <person name="Lindquist E.A."/>
            <person name="Lipzen A."/>
            <person name="Lundell T."/>
            <person name="Morin E."/>
            <person name="Murat C."/>
            <person name="Riley R."/>
            <person name="Ohm R."/>
            <person name="Sun H."/>
            <person name="Tunlid A."/>
            <person name="Henrissat B."/>
            <person name="Grigoriev I.V."/>
            <person name="Hibbett D.S."/>
            <person name="Martin F."/>
        </authorList>
    </citation>
    <scope>NUCLEOTIDE SEQUENCE [LARGE SCALE GENOMIC DNA]</scope>
    <source>
        <strain evidence="2">Ve08.2h10</strain>
    </source>
</reference>
<dbReference type="EMBL" id="KN824981">
    <property type="protein sequence ID" value="KIK96521.1"/>
    <property type="molecule type" value="Genomic_DNA"/>
</dbReference>
<dbReference type="Proteomes" id="UP000054538">
    <property type="component" value="Unassembled WGS sequence"/>
</dbReference>
<dbReference type="AlphaFoldDB" id="A0A0D0E046"/>
<dbReference type="InParanoid" id="A0A0D0E046"/>
<dbReference type="HOGENOM" id="CLU_2171841_0_0_1"/>
<accession>A0A0D0E046</accession>
<reference evidence="1 2" key="1">
    <citation type="submission" date="2014-04" db="EMBL/GenBank/DDBJ databases">
        <authorList>
            <consortium name="DOE Joint Genome Institute"/>
            <person name="Kuo A."/>
            <person name="Kohler A."/>
            <person name="Jargeat P."/>
            <person name="Nagy L.G."/>
            <person name="Floudas D."/>
            <person name="Copeland A."/>
            <person name="Barry K.W."/>
            <person name="Cichocki N."/>
            <person name="Veneault-Fourrey C."/>
            <person name="LaButti K."/>
            <person name="Lindquist E.A."/>
            <person name="Lipzen A."/>
            <person name="Lundell T."/>
            <person name="Morin E."/>
            <person name="Murat C."/>
            <person name="Sun H."/>
            <person name="Tunlid A."/>
            <person name="Henrissat B."/>
            <person name="Grigoriev I.V."/>
            <person name="Hibbett D.S."/>
            <person name="Martin F."/>
            <person name="Nordberg H.P."/>
            <person name="Cantor M.N."/>
            <person name="Hua S.X."/>
        </authorList>
    </citation>
    <scope>NUCLEOTIDE SEQUENCE [LARGE SCALE GENOMIC DNA]</scope>
    <source>
        <strain evidence="1 2">Ve08.2h10</strain>
    </source>
</reference>
<evidence type="ECO:0000313" key="1">
    <source>
        <dbReference type="EMBL" id="KIK96521.1"/>
    </source>
</evidence>
<protein>
    <submittedName>
        <fullName evidence="1">Unplaced genomic scaffold scaffold_159, whole genome shotgun sequence</fullName>
    </submittedName>
</protein>
<proteinExistence type="predicted"/>
<sequence>MHKILMAPPLCIMTFSTVMHWDWRVPRLCIMSISTVLSFLLDIISLFPCAGTRRTLCAFPSRFQVLDVLTSTTQTCSQARFLITVERPISDVMRCPFRYVSTAAIATMFS</sequence>
<name>A0A0D0E046_9AGAM</name>
<organism evidence="1 2">
    <name type="scientific">Paxillus rubicundulus Ve08.2h10</name>
    <dbReference type="NCBI Taxonomy" id="930991"/>
    <lineage>
        <taxon>Eukaryota</taxon>
        <taxon>Fungi</taxon>
        <taxon>Dikarya</taxon>
        <taxon>Basidiomycota</taxon>
        <taxon>Agaricomycotina</taxon>
        <taxon>Agaricomycetes</taxon>
        <taxon>Agaricomycetidae</taxon>
        <taxon>Boletales</taxon>
        <taxon>Paxilineae</taxon>
        <taxon>Paxillaceae</taxon>
        <taxon>Paxillus</taxon>
    </lineage>
</organism>
<gene>
    <name evidence="1" type="ORF">PAXRUDRAFT_299725</name>
</gene>
<evidence type="ECO:0000313" key="2">
    <source>
        <dbReference type="Proteomes" id="UP000054538"/>
    </source>
</evidence>